<proteinExistence type="inferred from homology"/>
<accession>A0A167SR01</accession>
<gene>
    <name evidence="4" type="ORF">FIBSPDRAFT_906107</name>
</gene>
<feature type="compositionally biased region" description="Basic residues" evidence="3">
    <location>
        <begin position="195"/>
        <end position="211"/>
    </location>
</feature>
<evidence type="ECO:0008006" key="6">
    <source>
        <dbReference type="Google" id="ProtNLM"/>
    </source>
</evidence>
<comment type="similarity">
    <text evidence="1">Belongs to the ice-binding protein family.</text>
</comment>
<protein>
    <recommendedName>
        <fullName evidence="6">DUF3494 domain-containing protein</fullName>
    </recommendedName>
</protein>
<organism evidence="4 5">
    <name type="scientific">Athelia psychrophila</name>
    <dbReference type="NCBI Taxonomy" id="1759441"/>
    <lineage>
        <taxon>Eukaryota</taxon>
        <taxon>Fungi</taxon>
        <taxon>Dikarya</taxon>
        <taxon>Basidiomycota</taxon>
        <taxon>Agaricomycotina</taxon>
        <taxon>Agaricomycetes</taxon>
        <taxon>Agaricomycetidae</taxon>
        <taxon>Atheliales</taxon>
        <taxon>Atheliaceae</taxon>
        <taxon>Athelia</taxon>
    </lineage>
</organism>
<dbReference type="Proteomes" id="UP000076532">
    <property type="component" value="Unassembled WGS sequence"/>
</dbReference>
<reference evidence="4 5" key="1">
    <citation type="journal article" date="2016" name="Mol. Biol. Evol.">
        <title>Comparative Genomics of Early-Diverging Mushroom-Forming Fungi Provides Insights into the Origins of Lignocellulose Decay Capabilities.</title>
        <authorList>
            <person name="Nagy L.G."/>
            <person name="Riley R."/>
            <person name="Tritt A."/>
            <person name="Adam C."/>
            <person name="Daum C."/>
            <person name="Floudas D."/>
            <person name="Sun H."/>
            <person name="Yadav J.S."/>
            <person name="Pangilinan J."/>
            <person name="Larsson K.H."/>
            <person name="Matsuura K."/>
            <person name="Barry K."/>
            <person name="Labutti K."/>
            <person name="Kuo R."/>
            <person name="Ohm R.A."/>
            <person name="Bhattacharya S.S."/>
            <person name="Shirouzu T."/>
            <person name="Yoshinaga Y."/>
            <person name="Martin F.M."/>
            <person name="Grigoriev I.V."/>
            <person name="Hibbett D.S."/>
        </authorList>
    </citation>
    <scope>NUCLEOTIDE SEQUENCE [LARGE SCALE GENOMIC DNA]</scope>
    <source>
        <strain evidence="4 5">CBS 109695</strain>
    </source>
</reference>
<evidence type="ECO:0000313" key="5">
    <source>
        <dbReference type="Proteomes" id="UP000076532"/>
    </source>
</evidence>
<evidence type="ECO:0000256" key="2">
    <source>
        <dbReference type="ARBA" id="ARBA00022729"/>
    </source>
</evidence>
<keyword evidence="5" id="KW-1185">Reference proteome</keyword>
<feature type="compositionally biased region" description="Basic and acidic residues" evidence="3">
    <location>
        <begin position="166"/>
        <end position="177"/>
    </location>
</feature>
<sequence>VAGGLTIAQAQSVILAGGASPANIVWVVAGAVSLGTTSAFEGIILGATSITLQTGSSINGRLLAQTDVALQVATVTEPITLSIVPPPTSTVTTPTSSATPPTMALPAYQSADNNNSRSRIKHLAGRERESLEDVGRKAFKCVGKGPQLAPQSGEDTQTRRGPRSRGHPETMERERTRTRTTVRTRPRLEDVGRKWGTKRTAIQKKAQRRRKLPDLPEFLVNQESGTDIQELGYTRS</sequence>
<name>A0A167SR01_9AGAM</name>
<dbReference type="InterPro" id="IPR021884">
    <property type="entry name" value="Ice-bd_prot"/>
</dbReference>
<dbReference type="OrthoDB" id="10264374at2759"/>
<dbReference type="AlphaFoldDB" id="A0A167SR01"/>
<keyword evidence="2" id="KW-0732">Signal</keyword>
<dbReference type="EMBL" id="KV418909">
    <property type="protein sequence ID" value="KZP02157.1"/>
    <property type="molecule type" value="Genomic_DNA"/>
</dbReference>
<evidence type="ECO:0000313" key="4">
    <source>
        <dbReference type="EMBL" id="KZP02157.1"/>
    </source>
</evidence>
<evidence type="ECO:0000256" key="1">
    <source>
        <dbReference type="ARBA" id="ARBA00005445"/>
    </source>
</evidence>
<feature type="region of interest" description="Disordered" evidence="3">
    <location>
        <begin position="140"/>
        <end position="218"/>
    </location>
</feature>
<dbReference type="Pfam" id="PF11999">
    <property type="entry name" value="Ice_binding"/>
    <property type="match status" value="1"/>
</dbReference>
<evidence type="ECO:0000256" key="3">
    <source>
        <dbReference type="SAM" id="MobiDB-lite"/>
    </source>
</evidence>
<feature type="non-terminal residue" evidence="4">
    <location>
        <position position="1"/>
    </location>
</feature>